<comment type="similarity">
    <text evidence="3">Belongs to the QueH family.</text>
</comment>
<evidence type="ECO:0000256" key="9">
    <source>
        <dbReference type="ARBA" id="ARBA00022785"/>
    </source>
</evidence>
<comment type="function">
    <text evidence="1">Catalyzes the conversion of epoxyqueuosine (oQ) to queuosine (Q), which is a hypermodified base found in the wobble positions of tRNA(Asp), tRNA(Asn), tRNA(His) and tRNA(Tyr).</text>
</comment>
<proteinExistence type="inferred from homology"/>
<evidence type="ECO:0000256" key="1">
    <source>
        <dbReference type="ARBA" id="ARBA00002268"/>
    </source>
</evidence>
<evidence type="ECO:0000256" key="10">
    <source>
        <dbReference type="ARBA" id="ARBA00023002"/>
    </source>
</evidence>
<name>R9KW32_9ACTN</name>
<keyword evidence="7" id="KW-0819">tRNA processing</keyword>
<keyword evidence="10" id="KW-0560">Oxidoreductase</keyword>
<evidence type="ECO:0000256" key="4">
    <source>
        <dbReference type="ARBA" id="ARBA00012622"/>
    </source>
</evidence>
<evidence type="ECO:0000256" key="11">
    <source>
        <dbReference type="ARBA" id="ARBA00023004"/>
    </source>
</evidence>
<evidence type="ECO:0000256" key="13">
    <source>
        <dbReference type="ARBA" id="ARBA00023157"/>
    </source>
</evidence>
<dbReference type="STRING" id="1235794.C811_01165"/>
<dbReference type="Pfam" id="PF02677">
    <property type="entry name" value="QueH"/>
    <property type="match status" value="2"/>
</dbReference>
<dbReference type="GO" id="GO:0051539">
    <property type="term" value="F:4 iron, 4 sulfur cluster binding"/>
    <property type="evidence" value="ECO:0007669"/>
    <property type="project" value="UniProtKB-KW"/>
</dbReference>
<evidence type="ECO:0000313" key="19">
    <source>
        <dbReference type="Proteomes" id="UP000014204"/>
    </source>
</evidence>
<protein>
    <recommendedName>
        <fullName evidence="5">Epoxyqueuosine reductase QueH</fullName>
        <ecNumber evidence="4">1.17.99.6</ecNumber>
    </recommendedName>
    <alternativeName>
        <fullName evidence="15">Queuosine biosynthesis protein QueH</fullName>
    </alternativeName>
</protein>
<evidence type="ECO:0000256" key="17">
    <source>
        <dbReference type="SAM" id="MobiDB-lite"/>
    </source>
</evidence>
<dbReference type="eggNOG" id="COG1636">
    <property type="taxonomic scope" value="Bacteria"/>
</dbReference>
<evidence type="ECO:0000256" key="8">
    <source>
        <dbReference type="ARBA" id="ARBA00022723"/>
    </source>
</evidence>
<evidence type="ECO:0000256" key="6">
    <source>
        <dbReference type="ARBA" id="ARBA00022485"/>
    </source>
</evidence>
<dbReference type="AlphaFoldDB" id="R9KW32"/>
<keyword evidence="6" id="KW-0004">4Fe-4S</keyword>
<evidence type="ECO:0000256" key="7">
    <source>
        <dbReference type="ARBA" id="ARBA00022694"/>
    </source>
</evidence>
<keyword evidence="9" id="KW-0671">Queuosine biosynthesis</keyword>
<reference evidence="18 19" key="1">
    <citation type="submission" date="2013-04" db="EMBL/GenBank/DDBJ databases">
        <title>The Genome Sequence of Enterorhabdus caecimuris B7.</title>
        <authorList>
            <consortium name="The Broad Institute Genomics Platform"/>
            <consortium name="The Broad Institute Genome Sequencing Center for Infectious Disease"/>
            <person name="Earl A."/>
            <person name="Xavier R."/>
            <person name="Elson C."/>
            <person name="Duck W."/>
            <person name="Walker B."/>
            <person name="Young S."/>
            <person name="Zeng Q."/>
            <person name="Gargeya S."/>
            <person name="Fitzgerald M."/>
            <person name="Haas B."/>
            <person name="Abouelleil A."/>
            <person name="Allen A.W."/>
            <person name="Alvarado L."/>
            <person name="Arachchi H.M."/>
            <person name="Berlin A.M."/>
            <person name="Chapman S.B."/>
            <person name="Gainer-Dewar J."/>
            <person name="Goldberg J."/>
            <person name="Griggs A."/>
            <person name="Gujja S."/>
            <person name="Hansen M."/>
            <person name="Howarth C."/>
            <person name="Imamovic A."/>
            <person name="Ireland A."/>
            <person name="Larimer J."/>
            <person name="McCowan C."/>
            <person name="Murphy C."/>
            <person name="Pearson M."/>
            <person name="Poon T.W."/>
            <person name="Priest M."/>
            <person name="Roberts A."/>
            <person name="Saif S."/>
            <person name="Shea T."/>
            <person name="Sisk P."/>
            <person name="Sykes S."/>
            <person name="Wortman J."/>
            <person name="Nusbaum C."/>
            <person name="Birren B."/>
        </authorList>
    </citation>
    <scope>NUCLEOTIDE SEQUENCE [LARGE SCALE GENOMIC DNA]</scope>
    <source>
        <strain evidence="18 19">B7</strain>
    </source>
</reference>
<evidence type="ECO:0000256" key="2">
    <source>
        <dbReference type="ARBA" id="ARBA00004691"/>
    </source>
</evidence>
<comment type="catalytic activity">
    <reaction evidence="16">
        <text>epoxyqueuosine(34) in tRNA + AH2 = queuosine(34) in tRNA + A + H2O</text>
        <dbReference type="Rhea" id="RHEA:32159"/>
        <dbReference type="Rhea" id="RHEA-COMP:18571"/>
        <dbReference type="Rhea" id="RHEA-COMP:18582"/>
        <dbReference type="ChEBI" id="CHEBI:13193"/>
        <dbReference type="ChEBI" id="CHEBI:15377"/>
        <dbReference type="ChEBI" id="CHEBI:17499"/>
        <dbReference type="ChEBI" id="CHEBI:194431"/>
        <dbReference type="ChEBI" id="CHEBI:194443"/>
        <dbReference type="EC" id="1.17.99.6"/>
    </reaction>
</comment>
<dbReference type="GO" id="GO:0008616">
    <property type="term" value="P:tRNA queuosine(34) biosynthetic process"/>
    <property type="evidence" value="ECO:0007669"/>
    <property type="project" value="UniProtKB-UniPathway"/>
</dbReference>
<dbReference type="InterPro" id="IPR003828">
    <property type="entry name" value="QueH"/>
</dbReference>
<dbReference type="PANTHER" id="PTHR36701:SF1">
    <property type="entry name" value="EPOXYQUEUOSINE REDUCTASE QUEH"/>
    <property type="match status" value="1"/>
</dbReference>
<organism evidence="18 19">
    <name type="scientific">Adlercreutzia caecimuris B7</name>
    <dbReference type="NCBI Taxonomy" id="1235794"/>
    <lineage>
        <taxon>Bacteria</taxon>
        <taxon>Bacillati</taxon>
        <taxon>Actinomycetota</taxon>
        <taxon>Coriobacteriia</taxon>
        <taxon>Eggerthellales</taxon>
        <taxon>Eggerthellaceae</taxon>
        <taxon>Adlercreutzia</taxon>
    </lineage>
</organism>
<dbReference type="GO" id="GO:0052693">
    <property type="term" value="F:epoxyqueuosine reductase activity"/>
    <property type="evidence" value="ECO:0007669"/>
    <property type="project" value="UniProtKB-EC"/>
</dbReference>
<keyword evidence="13" id="KW-1015">Disulfide bond</keyword>
<dbReference type="PANTHER" id="PTHR36701">
    <property type="entry name" value="EPOXYQUEUOSINE REDUCTASE QUEH"/>
    <property type="match status" value="1"/>
</dbReference>
<feature type="compositionally biased region" description="Basic and acidic residues" evidence="17">
    <location>
        <begin position="199"/>
        <end position="221"/>
    </location>
</feature>
<feature type="region of interest" description="Disordered" evidence="17">
    <location>
        <begin position="199"/>
        <end position="249"/>
    </location>
</feature>
<keyword evidence="8" id="KW-0479">Metal-binding</keyword>
<dbReference type="Proteomes" id="UP000014204">
    <property type="component" value="Unassembled WGS sequence"/>
</dbReference>
<gene>
    <name evidence="18" type="ORF">C811_01165</name>
</gene>
<comment type="caution">
    <text evidence="18">The sequence shown here is derived from an EMBL/GenBank/DDBJ whole genome shotgun (WGS) entry which is preliminary data.</text>
</comment>
<dbReference type="HOGENOM" id="CLU_088177_1_1_11"/>
<keyword evidence="12" id="KW-0411">Iron-sulfur</keyword>
<evidence type="ECO:0000256" key="3">
    <source>
        <dbReference type="ARBA" id="ARBA00008207"/>
    </source>
</evidence>
<evidence type="ECO:0000256" key="12">
    <source>
        <dbReference type="ARBA" id="ARBA00023014"/>
    </source>
</evidence>
<sequence>MEPVRVLRSEGVEPVVFYANSNIHPADEYAHRLDTLRAWAVEEGLEVVEGVYDPEAWEATAGRVGDAAEAAFGMIVNEEGDRAEGAEPTEARTAREARCRACYRLRFEEAARYAREHGFDALGTTLSVSPYQYTAIIREELERACEREGIRARFEDYRSFYNEATRRSREGGMYRQNYCGCRFSDAEADAERELRRAERRAVREAEAAAHANERAAEEAERARKRAEKQAYAAKQAKKRAALKALRERR</sequence>
<evidence type="ECO:0000256" key="5">
    <source>
        <dbReference type="ARBA" id="ARBA00016895"/>
    </source>
</evidence>
<evidence type="ECO:0000256" key="14">
    <source>
        <dbReference type="ARBA" id="ARBA00023284"/>
    </source>
</evidence>
<comment type="pathway">
    <text evidence="2">tRNA modification; tRNA-queuosine biosynthesis.</text>
</comment>
<evidence type="ECO:0000313" key="18">
    <source>
        <dbReference type="EMBL" id="EOS50749.1"/>
    </source>
</evidence>
<dbReference type="UniPathway" id="UPA00392"/>
<keyword evidence="14" id="KW-0676">Redox-active center</keyword>
<accession>R9KW32</accession>
<dbReference type="EC" id="1.17.99.6" evidence="4"/>
<keyword evidence="11" id="KW-0408">Iron</keyword>
<dbReference type="GO" id="GO:0046872">
    <property type="term" value="F:metal ion binding"/>
    <property type="evidence" value="ECO:0007669"/>
    <property type="project" value="UniProtKB-KW"/>
</dbReference>
<feature type="compositionally biased region" description="Basic residues" evidence="17">
    <location>
        <begin position="235"/>
        <end position="249"/>
    </location>
</feature>
<evidence type="ECO:0000256" key="16">
    <source>
        <dbReference type="ARBA" id="ARBA00047415"/>
    </source>
</evidence>
<dbReference type="EMBL" id="ASSY01000008">
    <property type="protein sequence ID" value="EOS50749.1"/>
    <property type="molecule type" value="Genomic_DNA"/>
</dbReference>
<keyword evidence="19" id="KW-1185">Reference proteome</keyword>
<evidence type="ECO:0000256" key="15">
    <source>
        <dbReference type="ARBA" id="ARBA00031446"/>
    </source>
</evidence>